<sequence>MKAAMIGSFLDLTVTVSLLVLAACWTAARAAGFNKRPTPVGSRVTTFLAGSGALTEAGTALGAADGVGTGAGTDTTDFFGSGFSATTVSDFSVVALRVLSPYLTIIVSADS</sequence>
<reference evidence="2" key="1">
    <citation type="journal article" date="2021" name="Open Biol.">
        <title>Shared evolutionary footprints suggest mitochondrial oxidative damage underlies multiple complex I losses in fungi.</title>
        <authorList>
            <person name="Schikora-Tamarit M.A."/>
            <person name="Marcet-Houben M."/>
            <person name="Nosek J."/>
            <person name="Gabaldon T."/>
        </authorList>
    </citation>
    <scope>NUCLEOTIDE SEQUENCE</scope>
    <source>
        <strain evidence="2">CBS2887</strain>
    </source>
</reference>
<organism evidence="2 3">
    <name type="scientific">Wickerhamomyces pijperi</name>
    <name type="common">Yeast</name>
    <name type="synonym">Pichia pijperi</name>
    <dbReference type="NCBI Taxonomy" id="599730"/>
    <lineage>
        <taxon>Eukaryota</taxon>
        <taxon>Fungi</taxon>
        <taxon>Dikarya</taxon>
        <taxon>Ascomycota</taxon>
        <taxon>Saccharomycotina</taxon>
        <taxon>Saccharomycetes</taxon>
        <taxon>Phaffomycetales</taxon>
        <taxon>Wickerhamomycetaceae</taxon>
        <taxon>Wickerhamomyces</taxon>
    </lineage>
</organism>
<comment type="caution">
    <text evidence="2">The sequence shown here is derived from an EMBL/GenBank/DDBJ whole genome shotgun (WGS) entry which is preliminary data.</text>
</comment>
<evidence type="ECO:0000256" key="1">
    <source>
        <dbReference type="SAM" id="SignalP"/>
    </source>
</evidence>
<dbReference type="AlphaFoldDB" id="A0A9P8PWH5"/>
<evidence type="ECO:0008006" key="4">
    <source>
        <dbReference type="Google" id="ProtNLM"/>
    </source>
</evidence>
<evidence type="ECO:0000313" key="2">
    <source>
        <dbReference type="EMBL" id="KAH3679757.1"/>
    </source>
</evidence>
<keyword evidence="1" id="KW-0732">Signal</keyword>
<feature type="chain" id="PRO_5040301316" description="Secreted protein" evidence="1">
    <location>
        <begin position="31"/>
        <end position="111"/>
    </location>
</feature>
<dbReference type="Proteomes" id="UP000774326">
    <property type="component" value="Unassembled WGS sequence"/>
</dbReference>
<evidence type="ECO:0000313" key="3">
    <source>
        <dbReference type="Proteomes" id="UP000774326"/>
    </source>
</evidence>
<proteinExistence type="predicted"/>
<protein>
    <recommendedName>
        <fullName evidence="4">Secreted protein</fullName>
    </recommendedName>
</protein>
<reference evidence="2" key="2">
    <citation type="submission" date="2021-01" db="EMBL/GenBank/DDBJ databases">
        <authorList>
            <person name="Schikora-Tamarit M.A."/>
        </authorList>
    </citation>
    <scope>NUCLEOTIDE SEQUENCE</scope>
    <source>
        <strain evidence="2">CBS2887</strain>
    </source>
</reference>
<dbReference type="PROSITE" id="PS51257">
    <property type="entry name" value="PROKAR_LIPOPROTEIN"/>
    <property type="match status" value="1"/>
</dbReference>
<accession>A0A9P8PWH5</accession>
<dbReference type="EMBL" id="JAEUBG010004863">
    <property type="protein sequence ID" value="KAH3679757.1"/>
    <property type="molecule type" value="Genomic_DNA"/>
</dbReference>
<feature type="signal peptide" evidence="1">
    <location>
        <begin position="1"/>
        <end position="30"/>
    </location>
</feature>
<name>A0A9P8PWH5_WICPI</name>
<keyword evidence="3" id="KW-1185">Reference proteome</keyword>
<gene>
    <name evidence="2" type="ORF">WICPIJ_008551</name>
</gene>